<accession>A0ABN3HJT0</accession>
<proteinExistence type="predicted"/>
<feature type="transmembrane region" description="Helical" evidence="5">
    <location>
        <begin position="40"/>
        <end position="59"/>
    </location>
</feature>
<gene>
    <name evidence="7" type="ORF">GCM10010420_00040</name>
</gene>
<evidence type="ECO:0000256" key="1">
    <source>
        <dbReference type="ARBA" id="ARBA00022679"/>
    </source>
</evidence>
<dbReference type="SUPFAM" id="SSF55874">
    <property type="entry name" value="ATPase domain of HSP90 chaperone/DNA topoisomerase II/histidine kinase"/>
    <property type="match status" value="1"/>
</dbReference>
<dbReference type="InterPro" id="IPR011712">
    <property type="entry name" value="Sig_transdc_His_kin_sub3_dim/P"/>
</dbReference>
<evidence type="ECO:0000256" key="4">
    <source>
        <dbReference type="SAM" id="MobiDB-lite"/>
    </source>
</evidence>
<dbReference type="PANTHER" id="PTHR24421:SF63">
    <property type="entry name" value="SENSOR HISTIDINE KINASE DESK"/>
    <property type="match status" value="1"/>
</dbReference>
<dbReference type="InterPro" id="IPR050482">
    <property type="entry name" value="Sensor_HK_TwoCompSys"/>
</dbReference>
<evidence type="ECO:0000259" key="6">
    <source>
        <dbReference type="Pfam" id="PF07730"/>
    </source>
</evidence>
<dbReference type="Proteomes" id="UP001500058">
    <property type="component" value="Unassembled WGS sequence"/>
</dbReference>
<feature type="transmembrane region" description="Helical" evidence="5">
    <location>
        <begin position="98"/>
        <end position="118"/>
    </location>
</feature>
<evidence type="ECO:0000313" key="7">
    <source>
        <dbReference type="EMBL" id="GAA2382220.1"/>
    </source>
</evidence>
<reference evidence="7 8" key="1">
    <citation type="journal article" date="2019" name="Int. J. Syst. Evol. Microbiol.">
        <title>The Global Catalogue of Microorganisms (GCM) 10K type strain sequencing project: providing services to taxonomists for standard genome sequencing and annotation.</title>
        <authorList>
            <consortium name="The Broad Institute Genomics Platform"/>
            <consortium name="The Broad Institute Genome Sequencing Center for Infectious Disease"/>
            <person name="Wu L."/>
            <person name="Ma J."/>
        </authorList>
    </citation>
    <scope>NUCLEOTIDE SEQUENCE [LARGE SCALE GENOMIC DNA]</scope>
    <source>
        <strain evidence="7 8">JCM 6921</strain>
    </source>
</reference>
<dbReference type="InterPro" id="IPR036890">
    <property type="entry name" value="HATPase_C_sf"/>
</dbReference>
<keyword evidence="5" id="KW-0812">Transmembrane</keyword>
<dbReference type="PANTHER" id="PTHR24421">
    <property type="entry name" value="NITRATE/NITRITE SENSOR PROTEIN NARX-RELATED"/>
    <property type="match status" value="1"/>
</dbReference>
<evidence type="ECO:0000256" key="2">
    <source>
        <dbReference type="ARBA" id="ARBA00022777"/>
    </source>
</evidence>
<feature type="domain" description="Signal transduction histidine kinase subgroup 3 dimerisation and phosphoacceptor" evidence="6">
    <location>
        <begin position="206"/>
        <end position="271"/>
    </location>
</feature>
<keyword evidence="8" id="KW-1185">Reference proteome</keyword>
<keyword evidence="5" id="KW-1133">Transmembrane helix</keyword>
<comment type="caution">
    <text evidence="7">The sequence shown here is derived from an EMBL/GenBank/DDBJ whole genome shotgun (WGS) entry which is preliminary data.</text>
</comment>
<name>A0ABN3HJT0_9ACTN</name>
<sequence length="419" mass="44671">MHSKPDSASSLRVPATAGTRTPSPPAGEGHEPPAPTLARVITVATVVYYAAIVVLNVLWSKAESGEVLVCVACVAVLFVVQLLHVSPRARRWPMRRRCATLTVQAVLTYLPFLLFGVNWGTMAGPLAGSLLLLLPGRFAWPLYGLIAGSMVAVTVSSGLDWVMVSYMTAGSMMAGLIIYGMARLSDLIAEVHASRAEMARMAVTEERLRFARDLHDLLGYSLSAITLKSELTYRLVATRPDRAREEIASVLEVSRQALADVRLVASGYRDMSLEAEAESAAAILAAADIRAETAVSCGRLHPVTDTVLATALREGVTNILRHSKAQTCLISVSVEEETVRLRLVNDGVAGQRPDRSSHSGSGLGNLRTRLTSIGGRVDAGVRGDDRFELVAEAPVHPAVTEKQQQGSTLGAADTARSAA</sequence>
<dbReference type="Gene3D" id="3.30.565.10">
    <property type="entry name" value="Histidine kinase-like ATPase, C-terminal domain"/>
    <property type="match status" value="1"/>
</dbReference>
<feature type="transmembrane region" description="Helical" evidence="5">
    <location>
        <begin position="65"/>
        <end position="86"/>
    </location>
</feature>
<evidence type="ECO:0000256" key="5">
    <source>
        <dbReference type="SAM" id="Phobius"/>
    </source>
</evidence>
<dbReference type="Pfam" id="PF07730">
    <property type="entry name" value="HisKA_3"/>
    <property type="match status" value="1"/>
</dbReference>
<feature type="transmembrane region" description="Helical" evidence="5">
    <location>
        <begin position="138"/>
        <end position="156"/>
    </location>
</feature>
<keyword evidence="5" id="KW-0472">Membrane</keyword>
<feature type="compositionally biased region" description="Polar residues" evidence="4">
    <location>
        <begin position="1"/>
        <end position="10"/>
    </location>
</feature>
<organism evidence="7 8">
    <name type="scientific">Streptomyces glaucosporus</name>
    <dbReference type="NCBI Taxonomy" id="284044"/>
    <lineage>
        <taxon>Bacteria</taxon>
        <taxon>Bacillati</taxon>
        <taxon>Actinomycetota</taxon>
        <taxon>Actinomycetes</taxon>
        <taxon>Kitasatosporales</taxon>
        <taxon>Streptomycetaceae</taxon>
        <taxon>Streptomyces</taxon>
    </lineage>
</organism>
<feature type="transmembrane region" description="Helical" evidence="5">
    <location>
        <begin position="163"/>
        <end position="182"/>
    </location>
</feature>
<keyword evidence="3" id="KW-0902">Two-component regulatory system</keyword>
<evidence type="ECO:0000313" key="8">
    <source>
        <dbReference type="Proteomes" id="UP001500058"/>
    </source>
</evidence>
<dbReference type="CDD" id="cd16917">
    <property type="entry name" value="HATPase_UhpB-NarQ-NarX-like"/>
    <property type="match status" value="1"/>
</dbReference>
<dbReference type="EMBL" id="BAAATJ010000001">
    <property type="protein sequence ID" value="GAA2382220.1"/>
    <property type="molecule type" value="Genomic_DNA"/>
</dbReference>
<feature type="region of interest" description="Disordered" evidence="4">
    <location>
        <begin position="394"/>
        <end position="419"/>
    </location>
</feature>
<keyword evidence="1" id="KW-0808">Transferase</keyword>
<keyword evidence="2" id="KW-0418">Kinase</keyword>
<feature type="region of interest" description="Disordered" evidence="4">
    <location>
        <begin position="1"/>
        <end position="33"/>
    </location>
</feature>
<dbReference type="Gene3D" id="1.20.5.1930">
    <property type="match status" value="1"/>
</dbReference>
<evidence type="ECO:0000256" key="3">
    <source>
        <dbReference type="ARBA" id="ARBA00023012"/>
    </source>
</evidence>
<protein>
    <recommendedName>
        <fullName evidence="6">Signal transduction histidine kinase subgroup 3 dimerisation and phosphoacceptor domain-containing protein</fullName>
    </recommendedName>
</protein>